<reference evidence="3" key="1">
    <citation type="submission" date="2023-03" db="EMBL/GenBank/DDBJ databases">
        <title>Actinorhabdospora filicis NBRC 111898.</title>
        <authorList>
            <person name="Ichikawa N."/>
            <person name="Sato H."/>
            <person name="Tonouchi N."/>
        </authorList>
    </citation>
    <scope>NUCLEOTIDE SEQUENCE</scope>
    <source>
        <strain evidence="3">NBRC 111898</strain>
    </source>
</reference>
<dbReference type="RefSeq" id="WP_285663929.1">
    <property type="nucleotide sequence ID" value="NZ_BSTX01000002.1"/>
</dbReference>
<gene>
    <name evidence="3" type="ORF">Afil01_35950</name>
</gene>
<feature type="domain" description="Transcription regulator PadR N-terminal" evidence="2">
    <location>
        <begin position="77"/>
        <end position="145"/>
    </location>
</feature>
<sequence length="218" mass="24289">MNDHWFNDEQGRRHHRGRRPHRHDDHGFIPPVPPIPPPPPGPPPMGFPPGSGHWPFGGPGPHRGRTRMRRGDVRSAILGLLTEEPRNGYQLIQELASRSGGMWRPSPGSIYPALQQMEDEGLVRAVDIDGKRTFELTEAGNRYAAENPDRLRGPWDNLQSNVDDEAVEYRRLVGQVVTAAEQVATAGGPTQIDKARALLAETRRGLYRILAEDDDDLA</sequence>
<feature type="compositionally biased region" description="Basic residues" evidence="1">
    <location>
        <begin position="12"/>
        <end position="21"/>
    </location>
</feature>
<dbReference type="PANTHER" id="PTHR43252:SF2">
    <property type="entry name" value="TRANSCRIPTION REGULATOR, PADR-LIKE FAMILY"/>
    <property type="match status" value="1"/>
</dbReference>
<dbReference type="AlphaFoldDB" id="A0A9W6WA91"/>
<protein>
    <recommendedName>
        <fullName evidence="2">Transcription regulator PadR N-terminal domain-containing protein</fullName>
    </recommendedName>
</protein>
<dbReference type="InterPro" id="IPR036390">
    <property type="entry name" value="WH_DNA-bd_sf"/>
</dbReference>
<dbReference type="Gene3D" id="1.10.10.10">
    <property type="entry name" value="Winged helix-like DNA-binding domain superfamily/Winged helix DNA-binding domain"/>
    <property type="match status" value="1"/>
</dbReference>
<evidence type="ECO:0000313" key="4">
    <source>
        <dbReference type="Proteomes" id="UP001165079"/>
    </source>
</evidence>
<organism evidence="3 4">
    <name type="scientific">Actinorhabdospora filicis</name>
    <dbReference type="NCBI Taxonomy" id="1785913"/>
    <lineage>
        <taxon>Bacteria</taxon>
        <taxon>Bacillati</taxon>
        <taxon>Actinomycetota</taxon>
        <taxon>Actinomycetes</taxon>
        <taxon>Micromonosporales</taxon>
        <taxon>Micromonosporaceae</taxon>
        <taxon>Actinorhabdospora</taxon>
    </lineage>
</organism>
<evidence type="ECO:0000259" key="2">
    <source>
        <dbReference type="Pfam" id="PF03551"/>
    </source>
</evidence>
<comment type="caution">
    <text evidence="3">The sequence shown here is derived from an EMBL/GenBank/DDBJ whole genome shotgun (WGS) entry which is preliminary data.</text>
</comment>
<dbReference type="Pfam" id="PF03551">
    <property type="entry name" value="PadR"/>
    <property type="match status" value="1"/>
</dbReference>
<dbReference type="InterPro" id="IPR005149">
    <property type="entry name" value="Tscrpt_reg_PadR_N"/>
</dbReference>
<dbReference type="EMBL" id="BSTX01000002">
    <property type="protein sequence ID" value="GLZ78788.1"/>
    <property type="molecule type" value="Genomic_DNA"/>
</dbReference>
<feature type="compositionally biased region" description="Basic and acidic residues" evidence="1">
    <location>
        <begin position="1"/>
        <end position="11"/>
    </location>
</feature>
<proteinExistence type="predicted"/>
<feature type="compositionally biased region" description="Pro residues" evidence="1">
    <location>
        <begin position="30"/>
        <end position="47"/>
    </location>
</feature>
<dbReference type="PANTHER" id="PTHR43252">
    <property type="entry name" value="TRANSCRIPTIONAL REGULATOR YQJI"/>
    <property type="match status" value="1"/>
</dbReference>
<evidence type="ECO:0000313" key="3">
    <source>
        <dbReference type="EMBL" id="GLZ78788.1"/>
    </source>
</evidence>
<keyword evidence="4" id="KW-1185">Reference proteome</keyword>
<dbReference type="SUPFAM" id="SSF46785">
    <property type="entry name" value="Winged helix' DNA-binding domain"/>
    <property type="match status" value="1"/>
</dbReference>
<accession>A0A9W6WA91</accession>
<name>A0A9W6WA91_9ACTN</name>
<dbReference type="Proteomes" id="UP001165079">
    <property type="component" value="Unassembled WGS sequence"/>
</dbReference>
<feature type="region of interest" description="Disordered" evidence="1">
    <location>
        <begin position="1"/>
        <end position="51"/>
    </location>
</feature>
<dbReference type="InterPro" id="IPR036388">
    <property type="entry name" value="WH-like_DNA-bd_sf"/>
</dbReference>
<evidence type="ECO:0000256" key="1">
    <source>
        <dbReference type="SAM" id="MobiDB-lite"/>
    </source>
</evidence>